<sequence length="328" mass="36659">MTGFTSKALSVGQFCRSVLPATLQERILVAAAQLRAQRALKRRRSLRVHAQCSVDCQVSEDRRRFLLNYVQKVEPQIMEQFAEHAPAQVVDAMRTTISNMVGVLPPHLFDVTVSTVGESLAQLMFSVIMTGYLFRNAQYRLDLQRSMDDADGTILPSVSESASTPGGSPLWDGFAEGSQKTKVQGEVLRWHNEHGATSVPAAEYITMLENEVAALRKQVMMRQYQGTTTNELLDYLKCLDTKALGQLTACAGEDIMEAMNAFIHRLLGSSDDEELRRIPSQSNAVELARLLFWLMCVGYGLRTLEVRFDMEQSMMLEERDAGLGYLPP</sequence>
<dbReference type="AlphaFoldDB" id="I0YWN1"/>
<dbReference type="RefSeq" id="XP_005647344.1">
    <property type="nucleotide sequence ID" value="XM_005647287.1"/>
</dbReference>
<dbReference type="Proteomes" id="UP000007264">
    <property type="component" value="Unassembled WGS sequence"/>
</dbReference>
<dbReference type="PANTHER" id="PTHR33598:SF4">
    <property type="entry name" value="OS02G0833400 PROTEIN"/>
    <property type="match status" value="1"/>
</dbReference>
<gene>
    <name evidence="1" type="ORF">COCSUDRAFT_29409</name>
</gene>
<dbReference type="PANTHER" id="PTHR33598">
    <property type="entry name" value="OS02G0833400 PROTEIN"/>
    <property type="match status" value="1"/>
</dbReference>
<proteinExistence type="predicted"/>
<dbReference type="InterPro" id="IPR008479">
    <property type="entry name" value="DUF760"/>
</dbReference>
<dbReference type="OrthoDB" id="4115at2759"/>
<name>I0YWN1_COCSC</name>
<comment type="caution">
    <text evidence="1">The sequence shown here is derived from an EMBL/GenBank/DDBJ whole genome shotgun (WGS) entry which is preliminary data.</text>
</comment>
<dbReference type="GeneID" id="17040787"/>
<dbReference type="Pfam" id="PF05542">
    <property type="entry name" value="DUF760"/>
    <property type="match status" value="2"/>
</dbReference>
<evidence type="ECO:0000313" key="2">
    <source>
        <dbReference type="Proteomes" id="UP000007264"/>
    </source>
</evidence>
<accession>I0YWN1</accession>
<dbReference type="STRING" id="574566.I0YWN1"/>
<protein>
    <submittedName>
        <fullName evidence="1">Uncharacterized protein</fullName>
    </submittedName>
</protein>
<organism evidence="1 2">
    <name type="scientific">Coccomyxa subellipsoidea (strain C-169)</name>
    <name type="common">Green microalga</name>
    <dbReference type="NCBI Taxonomy" id="574566"/>
    <lineage>
        <taxon>Eukaryota</taxon>
        <taxon>Viridiplantae</taxon>
        <taxon>Chlorophyta</taxon>
        <taxon>core chlorophytes</taxon>
        <taxon>Trebouxiophyceae</taxon>
        <taxon>Trebouxiophyceae incertae sedis</taxon>
        <taxon>Coccomyxaceae</taxon>
        <taxon>Coccomyxa</taxon>
        <taxon>Coccomyxa subellipsoidea</taxon>
    </lineage>
</organism>
<reference evidence="1 2" key="1">
    <citation type="journal article" date="2012" name="Genome Biol.">
        <title>The genome of the polar eukaryotic microalga coccomyxa subellipsoidea reveals traits of cold adaptation.</title>
        <authorList>
            <person name="Blanc G."/>
            <person name="Agarkova I."/>
            <person name="Grimwood J."/>
            <person name="Kuo A."/>
            <person name="Brueggeman A."/>
            <person name="Dunigan D."/>
            <person name="Gurnon J."/>
            <person name="Ladunga I."/>
            <person name="Lindquist E."/>
            <person name="Lucas S."/>
            <person name="Pangilinan J."/>
            <person name="Proschold T."/>
            <person name="Salamov A."/>
            <person name="Schmutz J."/>
            <person name="Weeks D."/>
            <person name="Yamada T."/>
            <person name="Claverie J.M."/>
            <person name="Grigoriev I."/>
            <person name="Van Etten J."/>
            <person name="Lomsadze A."/>
            <person name="Borodovsky M."/>
        </authorList>
    </citation>
    <scope>NUCLEOTIDE SEQUENCE [LARGE SCALE GENOMIC DNA]</scope>
    <source>
        <strain evidence="1 2">C-169</strain>
    </source>
</reference>
<dbReference type="EMBL" id="AGSI01000009">
    <property type="protein sequence ID" value="EIE22800.1"/>
    <property type="molecule type" value="Genomic_DNA"/>
</dbReference>
<keyword evidence="2" id="KW-1185">Reference proteome</keyword>
<dbReference type="eggNOG" id="ENOG502QSRQ">
    <property type="taxonomic scope" value="Eukaryota"/>
</dbReference>
<dbReference type="KEGG" id="csl:COCSUDRAFT_29409"/>
<evidence type="ECO:0000313" key="1">
    <source>
        <dbReference type="EMBL" id="EIE22800.1"/>
    </source>
</evidence>